<dbReference type="AlphaFoldDB" id="B4MIZ7"/>
<dbReference type="Gene3D" id="3.40.50.150">
    <property type="entry name" value="Vaccinia Virus protein VP39"/>
    <property type="match status" value="1"/>
</dbReference>
<sequence length="458" mass="51665">MSLTSSYTNAEDYFKAAVDFLCSYSWIYLEVNTSCLRSIDSMPQDFKDYFLEISKENLDVFPLIHEELHISIPSLEEFRKKLASLTPASVALEAIRPTPRPKVNHQRKMSPKKLHEIQQLATHINSHCQDTQLLVDLGSGLGYLTEALYELKPSLMILGLEADESRVQAARKRCKELLPAAASKSISYQSSYVSAKSRAYIEDCSMELARSNGCLSLSKMSIIGLHACADLSIVGMQLFLSMPLVQSIHIMPCCYHKLALRNLNDDSVFENFPLSAVLSKVVAAQSKPVHFNRPFLRLACQQTSARWRYNRSPGDGYHMFARALAEAICDVGESIKCKKPPTPISNQGQITFSDLQRRYQLTSKVTGQNLEWLPSHESKFMEMTENYSNNKGPCLAEALTCLQTSIQKLCENVVLFDRLCYLEEEAAARNLPVRTKYEQLVDEKLSPRCHVLIAEKLS</sequence>
<dbReference type="GO" id="GO:0000179">
    <property type="term" value="F:rRNA (adenine-N6,N6-)-dimethyltransferase activity"/>
    <property type="evidence" value="ECO:0007669"/>
    <property type="project" value="InterPro"/>
</dbReference>
<dbReference type="PROSITE" id="PS01131">
    <property type="entry name" value="RRNA_A_DIMETH"/>
    <property type="match status" value="1"/>
</dbReference>
<keyword evidence="2" id="KW-0489">Methyltransferase</keyword>
<dbReference type="eggNOG" id="KOG2651">
    <property type="taxonomic scope" value="Eukaryota"/>
</dbReference>
<feature type="domain" description="Methyltransferase" evidence="1">
    <location>
        <begin position="112"/>
        <end position="259"/>
    </location>
</feature>
<dbReference type="SUPFAM" id="SSF53335">
    <property type="entry name" value="S-adenosyl-L-methionine-dependent methyltransferases"/>
    <property type="match status" value="1"/>
</dbReference>
<dbReference type="OrthoDB" id="10258156at2759"/>
<dbReference type="PANTHER" id="PTHR12496:SF0">
    <property type="entry name" value="METHYLTRANSFERASE DOMAIN-CONTAINING PROTEIN"/>
    <property type="match status" value="1"/>
</dbReference>
<organism evidence="2 3">
    <name type="scientific">Drosophila willistoni</name>
    <name type="common">Fruit fly</name>
    <dbReference type="NCBI Taxonomy" id="7260"/>
    <lineage>
        <taxon>Eukaryota</taxon>
        <taxon>Metazoa</taxon>
        <taxon>Ecdysozoa</taxon>
        <taxon>Arthropoda</taxon>
        <taxon>Hexapoda</taxon>
        <taxon>Insecta</taxon>
        <taxon>Pterygota</taxon>
        <taxon>Neoptera</taxon>
        <taxon>Endopterygota</taxon>
        <taxon>Diptera</taxon>
        <taxon>Brachycera</taxon>
        <taxon>Muscomorpha</taxon>
        <taxon>Ephydroidea</taxon>
        <taxon>Drosophilidae</taxon>
        <taxon>Drosophila</taxon>
        <taxon>Sophophora</taxon>
    </lineage>
</organism>
<reference evidence="2 3" key="1">
    <citation type="journal article" date="2007" name="Nature">
        <title>Evolution of genes and genomes on the Drosophila phylogeny.</title>
        <authorList>
            <consortium name="Drosophila 12 Genomes Consortium"/>
            <person name="Clark A.G."/>
            <person name="Eisen M.B."/>
            <person name="Smith D.R."/>
            <person name="Bergman C.M."/>
            <person name="Oliver B."/>
            <person name="Markow T.A."/>
            <person name="Kaufman T.C."/>
            <person name="Kellis M."/>
            <person name="Gelbart W."/>
            <person name="Iyer V.N."/>
            <person name="Pollard D.A."/>
            <person name="Sackton T.B."/>
            <person name="Larracuente A.M."/>
            <person name="Singh N.D."/>
            <person name="Abad J.P."/>
            <person name="Abt D.N."/>
            <person name="Adryan B."/>
            <person name="Aguade M."/>
            <person name="Akashi H."/>
            <person name="Anderson W.W."/>
            <person name="Aquadro C.F."/>
            <person name="Ardell D.H."/>
            <person name="Arguello R."/>
            <person name="Artieri C.G."/>
            <person name="Barbash D.A."/>
            <person name="Barker D."/>
            <person name="Barsanti P."/>
            <person name="Batterham P."/>
            <person name="Batzoglou S."/>
            <person name="Begun D."/>
            <person name="Bhutkar A."/>
            <person name="Blanco E."/>
            <person name="Bosak S.A."/>
            <person name="Bradley R.K."/>
            <person name="Brand A.D."/>
            <person name="Brent M.R."/>
            <person name="Brooks A.N."/>
            <person name="Brown R.H."/>
            <person name="Butlin R.K."/>
            <person name="Caggese C."/>
            <person name="Calvi B.R."/>
            <person name="Bernardo de Carvalho A."/>
            <person name="Caspi A."/>
            <person name="Castrezana S."/>
            <person name="Celniker S.E."/>
            <person name="Chang J.L."/>
            <person name="Chapple C."/>
            <person name="Chatterji S."/>
            <person name="Chinwalla A."/>
            <person name="Civetta A."/>
            <person name="Clifton S.W."/>
            <person name="Comeron J.M."/>
            <person name="Costello J.C."/>
            <person name="Coyne J.A."/>
            <person name="Daub J."/>
            <person name="David R.G."/>
            <person name="Delcher A.L."/>
            <person name="Delehaunty K."/>
            <person name="Do C.B."/>
            <person name="Ebling H."/>
            <person name="Edwards K."/>
            <person name="Eickbush T."/>
            <person name="Evans J.D."/>
            <person name="Filipski A."/>
            <person name="Findeiss S."/>
            <person name="Freyhult E."/>
            <person name="Fulton L."/>
            <person name="Fulton R."/>
            <person name="Garcia A.C."/>
            <person name="Gardiner A."/>
            <person name="Garfield D.A."/>
            <person name="Garvin B.E."/>
            <person name="Gibson G."/>
            <person name="Gilbert D."/>
            <person name="Gnerre S."/>
            <person name="Godfrey J."/>
            <person name="Good R."/>
            <person name="Gotea V."/>
            <person name="Gravely B."/>
            <person name="Greenberg A.J."/>
            <person name="Griffiths-Jones S."/>
            <person name="Gross S."/>
            <person name="Guigo R."/>
            <person name="Gustafson E.A."/>
            <person name="Haerty W."/>
            <person name="Hahn M.W."/>
            <person name="Halligan D.L."/>
            <person name="Halpern A.L."/>
            <person name="Halter G.M."/>
            <person name="Han M.V."/>
            <person name="Heger A."/>
            <person name="Hillier L."/>
            <person name="Hinrichs A.S."/>
            <person name="Holmes I."/>
            <person name="Hoskins R.A."/>
            <person name="Hubisz M.J."/>
            <person name="Hultmark D."/>
            <person name="Huntley M.A."/>
            <person name="Jaffe D.B."/>
            <person name="Jagadeeshan S."/>
            <person name="Jeck W.R."/>
            <person name="Johnson J."/>
            <person name="Jones C.D."/>
            <person name="Jordan W.C."/>
            <person name="Karpen G.H."/>
            <person name="Kataoka E."/>
            <person name="Keightley P.D."/>
            <person name="Kheradpour P."/>
            <person name="Kirkness E.F."/>
            <person name="Koerich L.B."/>
            <person name="Kristiansen K."/>
            <person name="Kudrna D."/>
            <person name="Kulathinal R.J."/>
            <person name="Kumar S."/>
            <person name="Kwok R."/>
            <person name="Lander E."/>
            <person name="Langley C.H."/>
            <person name="Lapoint R."/>
            <person name="Lazzaro B.P."/>
            <person name="Lee S.J."/>
            <person name="Levesque L."/>
            <person name="Li R."/>
            <person name="Lin C.F."/>
            <person name="Lin M.F."/>
            <person name="Lindblad-Toh K."/>
            <person name="Llopart A."/>
            <person name="Long M."/>
            <person name="Low L."/>
            <person name="Lozovsky E."/>
            <person name="Lu J."/>
            <person name="Luo M."/>
            <person name="Machado C.A."/>
            <person name="Makalowski W."/>
            <person name="Marzo M."/>
            <person name="Matsuda M."/>
            <person name="Matzkin L."/>
            <person name="McAllister B."/>
            <person name="McBride C.S."/>
            <person name="McKernan B."/>
            <person name="McKernan K."/>
            <person name="Mendez-Lago M."/>
            <person name="Minx P."/>
            <person name="Mollenhauer M.U."/>
            <person name="Montooth K."/>
            <person name="Mount S.M."/>
            <person name="Mu X."/>
            <person name="Myers E."/>
            <person name="Negre B."/>
            <person name="Newfeld S."/>
            <person name="Nielsen R."/>
            <person name="Noor M.A."/>
            <person name="O'Grady P."/>
            <person name="Pachter L."/>
            <person name="Papaceit M."/>
            <person name="Parisi M.J."/>
            <person name="Parisi M."/>
            <person name="Parts L."/>
            <person name="Pedersen J.S."/>
            <person name="Pesole G."/>
            <person name="Phillippy A.M."/>
            <person name="Ponting C.P."/>
            <person name="Pop M."/>
            <person name="Porcelli D."/>
            <person name="Powell J.R."/>
            <person name="Prohaska S."/>
            <person name="Pruitt K."/>
            <person name="Puig M."/>
            <person name="Quesneville H."/>
            <person name="Ram K.R."/>
            <person name="Rand D."/>
            <person name="Rasmussen M.D."/>
            <person name="Reed L.K."/>
            <person name="Reenan R."/>
            <person name="Reily A."/>
            <person name="Remington K.A."/>
            <person name="Rieger T.T."/>
            <person name="Ritchie M.G."/>
            <person name="Robin C."/>
            <person name="Rogers Y.H."/>
            <person name="Rohde C."/>
            <person name="Rozas J."/>
            <person name="Rubenfield M.J."/>
            <person name="Ruiz A."/>
            <person name="Russo S."/>
            <person name="Salzberg S.L."/>
            <person name="Sanchez-Gracia A."/>
            <person name="Saranga D.J."/>
            <person name="Sato H."/>
            <person name="Schaeffer S.W."/>
            <person name="Schatz M.C."/>
            <person name="Schlenke T."/>
            <person name="Schwartz R."/>
            <person name="Segarra C."/>
            <person name="Singh R.S."/>
            <person name="Sirot L."/>
            <person name="Sirota M."/>
            <person name="Sisneros N.B."/>
            <person name="Smith C.D."/>
            <person name="Smith T.F."/>
            <person name="Spieth J."/>
            <person name="Stage D.E."/>
            <person name="Stark A."/>
            <person name="Stephan W."/>
            <person name="Strausberg R.L."/>
            <person name="Strempel S."/>
            <person name="Sturgill D."/>
            <person name="Sutton G."/>
            <person name="Sutton G.G."/>
            <person name="Tao W."/>
            <person name="Teichmann S."/>
            <person name="Tobari Y.N."/>
            <person name="Tomimura Y."/>
            <person name="Tsolas J.M."/>
            <person name="Valente V.L."/>
            <person name="Venter E."/>
            <person name="Venter J.C."/>
            <person name="Vicario S."/>
            <person name="Vieira F.G."/>
            <person name="Vilella A.J."/>
            <person name="Villasante A."/>
            <person name="Walenz B."/>
            <person name="Wang J."/>
            <person name="Wasserman M."/>
            <person name="Watts T."/>
            <person name="Wilson D."/>
            <person name="Wilson R.K."/>
            <person name="Wing R.A."/>
            <person name="Wolfner M.F."/>
            <person name="Wong A."/>
            <person name="Wong G.K."/>
            <person name="Wu C.I."/>
            <person name="Wu G."/>
            <person name="Yamamoto D."/>
            <person name="Yang H.P."/>
            <person name="Yang S.P."/>
            <person name="Yorke J.A."/>
            <person name="Yoshida K."/>
            <person name="Zdobnov E."/>
            <person name="Zhang P."/>
            <person name="Zhang Y."/>
            <person name="Zimin A.V."/>
            <person name="Baldwin J."/>
            <person name="Abdouelleil A."/>
            <person name="Abdulkadir J."/>
            <person name="Abebe A."/>
            <person name="Abera B."/>
            <person name="Abreu J."/>
            <person name="Acer S.C."/>
            <person name="Aftuck L."/>
            <person name="Alexander A."/>
            <person name="An P."/>
            <person name="Anderson E."/>
            <person name="Anderson S."/>
            <person name="Arachi H."/>
            <person name="Azer M."/>
            <person name="Bachantsang P."/>
            <person name="Barry A."/>
            <person name="Bayul T."/>
            <person name="Berlin A."/>
            <person name="Bessette D."/>
            <person name="Bloom T."/>
            <person name="Blye J."/>
            <person name="Boguslavskiy L."/>
            <person name="Bonnet C."/>
            <person name="Boukhgalter B."/>
            <person name="Bourzgui I."/>
            <person name="Brown A."/>
            <person name="Cahill P."/>
            <person name="Channer S."/>
            <person name="Cheshatsang Y."/>
            <person name="Chuda L."/>
            <person name="Citroen M."/>
            <person name="Collymore A."/>
            <person name="Cooke P."/>
            <person name="Costello M."/>
            <person name="D'Aco K."/>
            <person name="Daza R."/>
            <person name="De Haan G."/>
            <person name="DeGray S."/>
            <person name="DeMaso C."/>
            <person name="Dhargay N."/>
            <person name="Dooley K."/>
            <person name="Dooley E."/>
            <person name="Doricent M."/>
            <person name="Dorje P."/>
            <person name="Dorjee K."/>
            <person name="Dupes A."/>
            <person name="Elong R."/>
            <person name="Falk J."/>
            <person name="Farina A."/>
            <person name="Faro S."/>
            <person name="Ferguson D."/>
            <person name="Fisher S."/>
            <person name="Foley C.D."/>
            <person name="Franke A."/>
            <person name="Friedrich D."/>
            <person name="Gadbois L."/>
            <person name="Gearin G."/>
            <person name="Gearin C.R."/>
            <person name="Giannoukos G."/>
            <person name="Goode T."/>
            <person name="Graham J."/>
            <person name="Grandbois E."/>
            <person name="Grewal S."/>
            <person name="Gyaltsen K."/>
            <person name="Hafez N."/>
            <person name="Hagos B."/>
            <person name="Hall J."/>
            <person name="Henson C."/>
            <person name="Hollinger A."/>
            <person name="Honan T."/>
            <person name="Huard M.D."/>
            <person name="Hughes L."/>
            <person name="Hurhula B."/>
            <person name="Husby M.E."/>
            <person name="Kamat A."/>
            <person name="Kanga B."/>
            <person name="Kashin S."/>
            <person name="Khazanovich D."/>
            <person name="Kisner P."/>
            <person name="Lance K."/>
            <person name="Lara M."/>
            <person name="Lee W."/>
            <person name="Lennon N."/>
            <person name="Letendre F."/>
            <person name="LeVine R."/>
            <person name="Lipovsky A."/>
            <person name="Liu X."/>
            <person name="Liu J."/>
            <person name="Liu S."/>
            <person name="Lokyitsang T."/>
            <person name="Lokyitsang Y."/>
            <person name="Lubonja R."/>
            <person name="Lui A."/>
            <person name="MacDonald P."/>
            <person name="Magnisalis V."/>
            <person name="Maru K."/>
            <person name="Matthews C."/>
            <person name="McCusker W."/>
            <person name="McDonough S."/>
            <person name="Mehta T."/>
            <person name="Meldrim J."/>
            <person name="Meneus L."/>
            <person name="Mihai O."/>
            <person name="Mihalev A."/>
            <person name="Mihova T."/>
            <person name="Mittelman R."/>
            <person name="Mlenga V."/>
            <person name="Montmayeur A."/>
            <person name="Mulrain L."/>
            <person name="Navidi A."/>
            <person name="Naylor J."/>
            <person name="Negash T."/>
            <person name="Nguyen T."/>
            <person name="Nguyen N."/>
            <person name="Nicol R."/>
            <person name="Norbu C."/>
            <person name="Norbu N."/>
            <person name="Novod N."/>
            <person name="O'Neill B."/>
            <person name="Osman S."/>
            <person name="Markiewicz E."/>
            <person name="Oyono O.L."/>
            <person name="Patti C."/>
            <person name="Phunkhang P."/>
            <person name="Pierre F."/>
            <person name="Priest M."/>
            <person name="Raghuraman S."/>
            <person name="Rege F."/>
            <person name="Reyes R."/>
            <person name="Rise C."/>
            <person name="Rogov P."/>
            <person name="Ross K."/>
            <person name="Ryan E."/>
            <person name="Settipalli S."/>
            <person name="Shea T."/>
            <person name="Sherpa N."/>
            <person name="Shi L."/>
            <person name="Shih D."/>
            <person name="Sparrow T."/>
            <person name="Spaulding J."/>
            <person name="Stalker J."/>
            <person name="Stange-Thomann N."/>
            <person name="Stavropoulos S."/>
            <person name="Stone C."/>
            <person name="Strader C."/>
            <person name="Tesfaye S."/>
            <person name="Thomson T."/>
            <person name="Thoulutsang Y."/>
            <person name="Thoulutsang D."/>
            <person name="Topham K."/>
            <person name="Topping I."/>
            <person name="Tsamla T."/>
            <person name="Vassiliev H."/>
            <person name="Vo A."/>
            <person name="Wangchuk T."/>
            <person name="Wangdi T."/>
            <person name="Weiand M."/>
            <person name="Wilkinson J."/>
            <person name="Wilson A."/>
            <person name="Yadav S."/>
            <person name="Young G."/>
            <person name="Yu Q."/>
            <person name="Zembek L."/>
            <person name="Zhong D."/>
            <person name="Zimmer A."/>
            <person name="Zwirko Z."/>
            <person name="Jaffe D.B."/>
            <person name="Alvarez P."/>
            <person name="Brockman W."/>
            <person name="Butler J."/>
            <person name="Chin C."/>
            <person name="Gnerre S."/>
            <person name="Grabherr M."/>
            <person name="Kleber M."/>
            <person name="Mauceli E."/>
            <person name="MacCallum I."/>
        </authorList>
    </citation>
    <scope>NUCLEOTIDE SEQUENCE [LARGE SCALE GENOMIC DNA]</scope>
    <source>
        <strain evidence="3">Tucson 14030-0811.24</strain>
    </source>
</reference>
<dbReference type="InterPro" id="IPR025714">
    <property type="entry name" value="Methyltranfer_dom"/>
</dbReference>
<gene>
    <name evidence="2" type="primary">Dwil\GK10627</name>
    <name evidence="2" type="ORF">Dwil_GK10627</name>
</gene>
<dbReference type="Proteomes" id="UP000007798">
    <property type="component" value="Unassembled WGS sequence"/>
</dbReference>
<dbReference type="InParanoid" id="B4MIZ7"/>
<evidence type="ECO:0000313" key="3">
    <source>
        <dbReference type="Proteomes" id="UP000007798"/>
    </source>
</evidence>
<dbReference type="Pfam" id="PF13679">
    <property type="entry name" value="Methyltransf_32"/>
    <property type="match status" value="1"/>
</dbReference>
<protein>
    <recommendedName>
        <fullName evidence="1">Methyltransferase domain-containing protein</fullName>
    </recommendedName>
</protein>
<dbReference type="EMBL" id="CH963719">
    <property type="protein sequence ID" value="EDW72086.2"/>
    <property type="molecule type" value="Genomic_DNA"/>
</dbReference>
<dbReference type="InterPro" id="IPR052220">
    <property type="entry name" value="METTL25"/>
</dbReference>
<dbReference type="PANTHER" id="PTHR12496">
    <property type="entry name" value="CGI-41 METHYLTRANSFERASE"/>
    <property type="match status" value="1"/>
</dbReference>
<proteinExistence type="predicted"/>
<dbReference type="KEGG" id="dwi:6637906"/>
<dbReference type="InterPro" id="IPR020596">
    <property type="entry name" value="rRNA_Ade_Mease_Trfase_CS"/>
</dbReference>
<evidence type="ECO:0000313" key="2">
    <source>
        <dbReference type="EMBL" id="EDW72086.2"/>
    </source>
</evidence>
<dbReference type="InterPro" id="IPR029063">
    <property type="entry name" value="SAM-dependent_MTases_sf"/>
</dbReference>
<keyword evidence="2" id="KW-0808">Transferase</keyword>
<keyword evidence="3" id="KW-1185">Reference proteome</keyword>
<evidence type="ECO:0000259" key="1">
    <source>
        <dbReference type="Pfam" id="PF13679"/>
    </source>
</evidence>
<accession>B4MIZ7</accession>
<name>B4MIZ7_DROWI</name>
<dbReference type="HOGENOM" id="CLU_016581_4_0_1"/>